<sequence length="797" mass="89908">MEKVLHLVVFFLLFKPVILEEGSFWQVTDFHFDKTYQSPTEPGKICNSQTPNSETPTHAGKWGDYLCDSPWRLINSSVFAMKSIEPNPDFIIWTGDDMPHVPNSQLSTNEVIETVKNLTDLLSAVFPNTTVYPALGNHDYHPKHLMPPEPNYIYWAVGNLWSRWLPQDAVNTFKRGGFYTVLIKPGLRLVSLNTVYYYTNDKLTGNISDPARQFAWLDVVLTNASRINEKVFIIGHVPPGAFERAPGKKWFYPKFNKDYIAAIMKHADIITGHFLAHQHCDSFKILYDGKASAVMNNIDPGDASVDVLAILQDQLEARSKPTLVIESTVLITINITALLGNAILCFITYRNPRLRTPTTMLIVALACTDLLTAFSVIPLTVDTVINSRRRFGDGVCRFQAFAMAIFAQISIYLMALTAFNRYLCVKKRNLYKKIFTKKRTLLLITAIWIVVLVINGFPNVLSLDDVFFCPGYLLCWRRMMSPAAVYLFNAWLYGSFVISYVVIVVCYWKVFRAVEQHSVAVAPSLNQASQNTQARNHSEEVSVAKAVGSIVFAFTICWIPSEVMDTMDKINPLLLPRQVFIFATCLWFLSSAINPIIYGVMNSNFRAEYKRMFDDIFGSISPQRAISPRIPTSSIFLCPAVTPWKTVLPTVGYNNPGIRLYKYDKSTMHVKDVWQYFANLTLANMMSKPEWVLEYKATDAYCIPDVSPESLHSLVKTFKTPGSSNFEKYYLYNSVSAGGEQCDEECKTAQICGITEVDFEKYDACVSPSTSSSHVKSATLSVYVAIIVVWALAVIIS</sequence>
<dbReference type="CDD" id="cd00637">
    <property type="entry name" value="7tm_classA_rhodopsin-like"/>
    <property type="match status" value="1"/>
</dbReference>
<organism evidence="18 19">
    <name type="scientific">Pocillopora meandrina</name>
    <dbReference type="NCBI Taxonomy" id="46732"/>
    <lineage>
        <taxon>Eukaryota</taxon>
        <taxon>Metazoa</taxon>
        <taxon>Cnidaria</taxon>
        <taxon>Anthozoa</taxon>
        <taxon>Hexacorallia</taxon>
        <taxon>Scleractinia</taxon>
        <taxon>Astrocoeniina</taxon>
        <taxon>Pocilloporidae</taxon>
        <taxon>Pocillopora</taxon>
    </lineage>
</organism>
<evidence type="ECO:0000256" key="10">
    <source>
        <dbReference type="ARBA" id="ARBA00022833"/>
    </source>
</evidence>
<keyword evidence="14" id="KW-0807">Transducer</keyword>
<feature type="transmembrane region" description="Helical" evidence="15">
    <location>
        <begin position="401"/>
        <end position="419"/>
    </location>
</feature>
<evidence type="ECO:0000256" key="11">
    <source>
        <dbReference type="ARBA" id="ARBA00022989"/>
    </source>
</evidence>
<dbReference type="GO" id="GO:0016020">
    <property type="term" value="C:membrane"/>
    <property type="evidence" value="ECO:0007669"/>
    <property type="project" value="UniProtKB-SubCell"/>
</dbReference>
<dbReference type="Pfam" id="PF00149">
    <property type="entry name" value="Metallophos"/>
    <property type="match status" value="1"/>
</dbReference>
<dbReference type="Gene3D" id="3.60.21.10">
    <property type="match status" value="1"/>
</dbReference>
<dbReference type="InterPro" id="IPR000276">
    <property type="entry name" value="GPCR_Rhodpsn"/>
</dbReference>
<comment type="cofactor">
    <cofactor evidence="1">
        <name>Zn(2+)</name>
        <dbReference type="ChEBI" id="CHEBI:29105"/>
    </cofactor>
</comment>
<gene>
    <name evidence="18" type="ORF">PMEA_00013055</name>
</gene>
<feature type="transmembrane region" description="Helical" evidence="15">
    <location>
        <begin position="329"/>
        <end position="349"/>
    </location>
</feature>
<keyword evidence="8 16" id="KW-0732">Signal</keyword>
<dbReference type="SMART" id="SM01381">
    <property type="entry name" value="7TM_GPCR_Srsx"/>
    <property type="match status" value="1"/>
</dbReference>
<keyword evidence="6 14" id="KW-0812">Transmembrane</keyword>
<dbReference type="Pfam" id="PF00001">
    <property type="entry name" value="7tm_1"/>
    <property type="match status" value="1"/>
</dbReference>
<name>A0AAU9WW50_9CNID</name>
<dbReference type="PANTHER" id="PTHR10340:SF57">
    <property type="entry name" value="METALLOPHOS DOMAIN-CONTAINING PROTEIN"/>
    <property type="match status" value="1"/>
</dbReference>
<dbReference type="Gene3D" id="1.20.1070.10">
    <property type="entry name" value="Rhodopsin 7-helix transmembrane proteins"/>
    <property type="match status" value="1"/>
</dbReference>
<evidence type="ECO:0000256" key="16">
    <source>
        <dbReference type="SAM" id="SignalP"/>
    </source>
</evidence>
<dbReference type="EMBL" id="CALNXJ010000023">
    <property type="protein sequence ID" value="CAH3127809.1"/>
    <property type="molecule type" value="Genomic_DNA"/>
</dbReference>
<keyword evidence="9" id="KW-0378">Hydrolase</keyword>
<dbReference type="InterPro" id="IPR045473">
    <property type="entry name" value="ASM_C"/>
</dbReference>
<dbReference type="AlphaFoldDB" id="A0AAU9WW50"/>
<comment type="similarity">
    <text evidence="14">Belongs to the G-protein coupled receptor 1 family.</text>
</comment>
<dbReference type="InterPro" id="IPR029052">
    <property type="entry name" value="Metallo-depent_PP-like"/>
</dbReference>
<feature type="transmembrane region" description="Helical" evidence="15">
    <location>
        <begin position="778"/>
        <end position="796"/>
    </location>
</feature>
<dbReference type="SUPFAM" id="SSF56300">
    <property type="entry name" value="Metallo-dependent phosphatases"/>
    <property type="match status" value="1"/>
</dbReference>
<evidence type="ECO:0000256" key="3">
    <source>
        <dbReference type="ARBA" id="ARBA00004613"/>
    </source>
</evidence>
<dbReference type="Pfam" id="PF19272">
    <property type="entry name" value="ASMase_C"/>
    <property type="match status" value="1"/>
</dbReference>
<keyword evidence="13" id="KW-0325">Glycoprotein</keyword>
<keyword evidence="14" id="KW-0675">Receptor</keyword>
<feature type="transmembrane region" description="Helical" evidence="15">
    <location>
        <begin position="543"/>
        <end position="561"/>
    </location>
</feature>
<evidence type="ECO:0000256" key="8">
    <source>
        <dbReference type="ARBA" id="ARBA00022729"/>
    </source>
</evidence>
<dbReference type="InterPro" id="IPR004843">
    <property type="entry name" value="Calcineurin-like_PHP"/>
</dbReference>
<evidence type="ECO:0000259" key="17">
    <source>
        <dbReference type="PROSITE" id="PS50262"/>
    </source>
</evidence>
<keyword evidence="10" id="KW-0862">Zinc</keyword>
<evidence type="ECO:0000313" key="18">
    <source>
        <dbReference type="EMBL" id="CAH3127809.1"/>
    </source>
</evidence>
<feature type="transmembrane region" description="Helical" evidence="15">
    <location>
        <begin position="581"/>
        <end position="601"/>
    </location>
</feature>
<evidence type="ECO:0000256" key="13">
    <source>
        <dbReference type="ARBA" id="ARBA00023180"/>
    </source>
</evidence>
<dbReference type="PROSITE" id="PS00237">
    <property type="entry name" value="G_PROTEIN_RECEP_F1_1"/>
    <property type="match status" value="1"/>
</dbReference>
<proteinExistence type="inferred from homology"/>
<dbReference type="GO" id="GO:0004930">
    <property type="term" value="F:G protein-coupled receptor activity"/>
    <property type="evidence" value="ECO:0007669"/>
    <property type="project" value="UniProtKB-KW"/>
</dbReference>
<evidence type="ECO:0000256" key="9">
    <source>
        <dbReference type="ARBA" id="ARBA00022801"/>
    </source>
</evidence>
<keyword evidence="7" id="KW-0479">Metal-binding</keyword>
<keyword evidence="11 15" id="KW-1133">Transmembrane helix</keyword>
<reference evidence="18 19" key="1">
    <citation type="submission" date="2022-05" db="EMBL/GenBank/DDBJ databases">
        <authorList>
            <consortium name="Genoscope - CEA"/>
            <person name="William W."/>
        </authorList>
    </citation>
    <scope>NUCLEOTIDE SEQUENCE [LARGE SCALE GENOMIC DNA]</scope>
</reference>
<dbReference type="Proteomes" id="UP001159428">
    <property type="component" value="Unassembled WGS sequence"/>
</dbReference>
<comment type="caution">
    <text evidence="18">The sequence shown here is derived from an EMBL/GenBank/DDBJ whole genome shotgun (WGS) entry which is preliminary data.</text>
</comment>
<feature type="transmembrane region" description="Helical" evidence="15">
    <location>
        <begin position="440"/>
        <end position="463"/>
    </location>
</feature>
<feature type="signal peptide" evidence="16">
    <location>
        <begin position="1"/>
        <end position="19"/>
    </location>
</feature>
<evidence type="ECO:0000256" key="7">
    <source>
        <dbReference type="ARBA" id="ARBA00022723"/>
    </source>
</evidence>
<comment type="subcellular location">
    <subcellularLocation>
        <location evidence="2">Membrane</location>
    </subcellularLocation>
    <subcellularLocation>
        <location evidence="3">Secreted</location>
    </subcellularLocation>
</comment>
<evidence type="ECO:0000256" key="12">
    <source>
        <dbReference type="ARBA" id="ARBA00023136"/>
    </source>
</evidence>
<evidence type="ECO:0000256" key="14">
    <source>
        <dbReference type="RuleBase" id="RU000688"/>
    </source>
</evidence>
<evidence type="ECO:0000256" key="2">
    <source>
        <dbReference type="ARBA" id="ARBA00004370"/>
    </source>
</evidence>
<evidence type="ECO:0000256" key="6">
    <source>
        <dbReference type="ARBA" id="ARBA00022692"/>
    </source>
</evidence>
<comment type="similarity">
    <text evidence="4">Belongs to the acid sphingomyelinase family.</text>
</comment>
<protein>
    <recommendedName>
        <fullName evidence="17">G-protein coupled receptors family 1 profile domain-containing protein</fullName>
    </recommendedName>
</protein>
<evidence type="ECO:0000313" key="19">
    <source>
        <dbReference type="Proteomes" id="UP001159428"/>
    </source>
</evidence>
<dbReference type="GO" id="GO:0046872">
    <property type="term" value="F:metal ion binding"/>
    <property type="evidence" value="ECO:0007669"/>
    <property type="project" value="UniProtKB-KW"/>
</dbReference>
<dbReference type="SUPFAM" id="SSF81321">
    <property type="entry name" value="Family A G protein-coupled receptor-like"/>
    <property type="match status" value="1"/>
</dbReference>
<keyword evidence="12 15" id="KW-0472">Membrane</keyword>
<dbReference type="PANTHER" id="PTHR10340">
    <property type="entry name" value="SPHINGOMYELIN PHOSPHODIESTERASE"/>
    <property type="match status" value="1"/>
</dbReference>
<evidence type="ECO:0000256" key="1">
    <source>
        <dbReference type="ARBA" id="ARBA00001947"/>
    </source>
</evidence>
<keyword evidence="14" id="KW-0297">G-protein coupled receptor</keyword>
<feature type="chain" id="PRO_5043617170" description="G-protein coupled receptors family 1 profile domain-containing protein" evidence="16">
    <location>
        <begin position="20"/>
        <end position="797"/>
    </location>
</feature>
<feature type="transmembrane region" description="Helical" evidence="15">
    <location>
        <begin position="483"/>
        <end position="508"/>
    </location>
</feature>
<feature type="domain" description="G-protein coupled receptors family 1 profile" evidence="17">
    <location>
        <begin position="340"/>
        <end position="598"/>
    </location>
</feature>
<keyword evidence="19" id="KW-1185">Reference proteome</keyword>
<dbReference type="GO" id="GO:0005615">
    <property type="term" value="C:extracellular space"/>
    <property type="evidence" value="ECO:0007669"/>
    <property type="project" value="TreeGrafter"/>
</dbReference>
<dbReference type="CDD" id="cd00842">
    <property type="entry name" value="MPP_ASMase"/>
    <property type="match status" value="1"/>
</dbReference>
<feature type="transmembrane region" description="Helical" evidence="15">
    <location>
        <begin position="361"/>
        <end position="381"/>
    </location>
</feature>
<dbReference type="PROSITE" id="PS50262">
    <property type="entry name" value="G_PROTEIN_RECEP_F1_2"/>
    <property type="match status" value="1"/>
</dbReference>
<dbReference type="GO" id="GO:0008081">
    <property type="term" value="F:phosphoric diester hydrolase activity"/>
    <property type="evidence" value="ECO:0007669"/>
    <property type="project" value="TreeGrafter"/>
</dbReference>
<accession>A0AAU9WW50</accession>
<evidence type="ECO:0000256" key="5">
    <source>
        <dbReference type="ARBA" id="ARBA00022525"/>
    </source>
</evidence>
<evidence type="ECO:0000256" key="15">
    <source>
        <dbReference type="SAM" id="Phobius"/>
    </source>
</evidence>
<evidence type="ECO:0000256" key="4">
    <source>
        <dbReference type="ARBA" id="ARBA00008234"/>
    </source>
</evidence>
<keyword evidence="5" id="KW-0964">Secreted</keyword>
<dbReference type="InterPro" id="IPR017452">
    <property type="entry name" value="GPCR_Rhodpsn_7TM"/>
</dbReference>
<dbReference type="InterPro" id="IPR041805">
    <property type="entry name" value="ASMase/PPN1_MPP"/>
</dbReference>
<dbReference type="PRINTS" id="PR00237">
    <property type="entry name" value="GPCRRHODOPSN"/>
</dbReference>